<dbReference type="SMART" id="SM00046">
    <property type="entry name" value="DAGKc"/>
    <property type="match status" value="1"/>
</dbReference>
<dbReference type="Proteomes" id="UP001501417">
    <property type="component" value="Unassembled WGS sequence"/>
</dbReference>
<dbReference type="InterPro" id="IPR036938">
    <property type="entry name" value="PAP2/HPO_sf"/>
</dbReference>
<keyword evidence="8" id="KW-0418">Kinase</keyword>
<dbReference type="PANTHER" id="PTHR14969:SF62">
    <property type="entry name" value="DECAPRENYLPHOSPHORYL-5-PHOSPHORIBOSE PHOSPHATASE RV3807C-RELATED"/>
    <property type="match status" value="1"/>
</dbReference>
<dbReference type="CDD" id="cd01610">
    <property type="entry name" value="PAP2_like"/>
    <property type="match status" value="1"/>
</dbReference>
<dbReference type="PANTHER" id="PTHR14969">
    <property type="entry name" value="SPHINGOSINE-1-PHOSPHATE PHOSPHOHYDROLASE"/>
    <property type="match status" value="1"/>
</dbReference>
<evidence type="ECO:0000256" key="6">
    <source>
        <dbReference type="ARBA" id="ARBA00023136"/>
    </source>
</evidence>
<dbReference type="SMART" id="SM00014">
    <property type="entry name" value="acidPPc"/>
    <property type="match status" value="1"/>
</dbReference>
<comment type="subcellular location">
    <subcellularLocation>
        <location evidence="1">Cell membrane</location>
        <topology evidence="1">Multi-pass membrane protein</topology>
    </subcellularLocation>
</comment>
<evidence type="ECO:0000313" key="9">
    <source>
        <dbReference type="Proteomes" id="UP001501417"/>
    </source>
</evidence>
<evidence type="ECO:0000256" key="2">
    <source>
        <dbReference type="ARBA" id="ARBA00022475"/>
    </source>
</evidence>
<name>A0ABP8RHR0_9MYCO</name>
<keyword evidence="3" id="KW-0812">Transmembrane</keyword>
<feature type="domain" description="DAGKc" evidence="7">
    <location>
        <begin position="209"/>
        <end position="332"/>
    </location>
</feature>
<dbReference type="PROSITE" id="PS50146">
    <property type="entry name" value="DAGK"/>
    <property type="match status" value="1"/>
</dbReference>
<keyword evidence="6" id="KW-0472">Membrane</keyword>
<dbReference type="Pfam" id="PF01569">
    <property type="entry name" value="PAP2"/>
    <property type="match status" value="1"/>
</dbReference>
<evidence type="ECO:0000256" key="1">
    <source>
        <dbReference type="ARBA" id="ARBA00004651"/>
    </source>
</evidence>
<dbReference type="SUPFAM" id="SSF111331">
    <property type="entry name" value="NAD kinase/diacylglycerol kinase-like"/>
    <property type="match status" value="1"/>
</dbReference>
<dbReference type="InterPro" id="IPR001206">
    <property type="entry name" value="Diacylglycerol_kinase_cat_dom"/>
</dbReference>
<dbReference type="GO" id="GO:0016301">
    <property type="term" value="F:kinase activity"/>
    <property type="evidence" value="ECO:0007669"/>
    <property type="project" value="UniProtKB-KW"/>
</dbReference>
<protein>
    <submittedName>
        <fullName evidence="8">Bifunctional phosphatase PAP2/diacylglycerol kinase family protein</fullName>
    </submittedName>
</protein>
<evidence type="ECO:0000256" key="4">
    <source>
        <dbReference type="ARBA" id="ARBA00022801"/>
    </source>
</evidence>
<sequence length="496" mass="52853">MNWRPRRRARGIEQITQGLGTLDREIFDAIAETDTPLLDMVMPPLTRAADNSKLWFAIAAAMMASGKPSVQRGATRGVVTLAATSLVTNQVAKRIRRRPRPGYELVPLVRQVRRRPTSNSFPSGHSASAAAFAVGVGLENPMLGFGLALLAGLVGLSRVATGAHYPGDVVAGFGIGAGLAVLGGRLVPPIVETALPKTEPLRVETPERPDGSGVVLVINPESGSGTGARVVDEVREALPKADIRELGPDDDPAEVLRDAAASAEVLAVGGGDGTVAAAAGVAIEAGLPLAVFPAGTFNHFAKDIGCDTVAKTVDAIRRGSVSCVDLVCLNESQMVLNTASIGAYPTFVQQREKLEKRIGKPLAGLYAMVHTLRNDQPVRISYDNKTLLTSLFFLGNSLYLPTGFAPSRRTRMDDGLIDVRMLDAGRRWSRTRILTALALGRLERSPLYHELQVPEFSFVAVDGPTVIACDGEVGDEYDKASFTAKYRVLPVFRPCA</sequence>
<organism evidence="8 9">
    <name type="scientific">Mycobacterium paraffinicum</name>
    <dbReference type="NCBI Taxonomy" id="53378"/>
    <lineage>
        <taxon>Bacteria</taxon>
        <taxon>Bacillati</taxon>
        <taxon>Actinomycetota</taxon>
        <taxon>Actinomycetes</taxon>
        <taxon>Mycobacteriales</taxon>
        <taxon>Mycobacteriaceae</taxon>
        <taxon>Mycobacterium</taxon>
    </lineage>
</organism>
<evidence type="ECO:0000256" key="3">
    <source>
        <dbReference type="ARBA" id="ARBA00022692"/>
    </source>
</evidence>
<proteinExistence type="predicted"/>
<evidence type="ECO:0000259" key="7">
    <source>
        <dbReference type="PROSITE" id="PS50146"/>
    </source>
</evidence>
<reference evidence="9" key="1">
    <citation type="journal article" date="2019" name="Int. J. Syst. Evol. Microbiol.">
        <title>The Global Catalogue of Microorganisms (GCM) 10K type strain sequencing project: providing services to taxonomists for standard genome sequencing and annotation.</title>
        <authorList>
            <consortium name="The Broad Institute Genomics Platform"/>
            <consortium name="The Broad Institute Genome Sequencing Center for Infectious Disease"/>
            <person name="Wu L."/>
            <person name="Ma J."/>
        </authorList>
    </citation>
    <scope>NUCLEOTIDE SEQUENCE [LARGE SCALE GENOMIC DNA]</scope>
    <source>
        <strain evidence="9">JCM 17782</strain>
    </source>
</reference>
<evidence type="ECO:0000256" key="5">
    <source>
        <dbReference type="ARBA" id="ARBA00022989"/>
    </source>
</evidence>
<dbReference type="InterPro" id="IPR017438">
    <property type="entry name" value="ATP-NAD_kinase_N"/>
</dbReference>
<dbReference type="Pfam" id="PF00781">
    <property type="entry name" value="DAGK_cat"/>
    <property type="match status" value="1"/>
</dbReference>
<dbReference type="SUPFAM" id="SSF48317">
    <property type="entry name" value="Acid phosphatase/Vanadium-dependent haloperoxidase"/>
    <property type="match status" value="1"/>
</dbReference>
<dbReference type="InterPro" id="IPR016064">
    <property type="entry name" value="NAD/diacylglycerol_kinase_sf"/>
</dbReference>
<keyword evidence="9" id="KW-1185">Reference proteome</keyword>
<dbReference type="Gene3D" id="1.20.144.10">
    <property type="entry name" value="Phosphatidic acid phosphatase type 2/haloperoxidase"/>
    <property type="match status" value="1"/>
</dbReference>
<gene>
    <name evidence="8" type="ORF">GCM10023161_17180</name>
</gene>
<comment type="caution">
    <text evidence="8">The sequence shown here is derived from an EMBL/GenBank/DDBJ whole genome shotgun (WGS) entry which is preliminary data.</text>
</comment>
<keyword evidence="5" id="KW-1133">Transmembrane helix</keyword>
<keyword evidence="8" id="KW-0808">Transferase</keyword>
<dbReference type="InterPro" id="IPR000326">
    <property type="entry name" value="PAP2/HPO"/>
</dbReference>
<keyword evidence="4" id="KW-0378">Hydrolase</keyword>
<dbReference type="RefSeq" id="WP_264044226.1">
    <property type="nucleotide sequence ID" value="NZ_BAABGF010000022.1"/>
</dbReference>
<accession>A0ABP8RHR0</accession>
<dbReference type="Gene3D" id="2.60.200.40">
    <property type="match status" value="1"/>
</dbReference>
<dbReference type="Gene3D" id="3.40.50.10330">
    <property type="entry name" value="Probable inorganic polyphosphate/atp-NAD kinase, domain 1"/>
    <property type="match status" value="1"/>
</dbReference>
<dbReference type="EMBL" id="BAABGF010000022">
    <property type="protein sequence ID" value="GAA4538694.1"/>
    <property type="molecule type" value="Genomic_DNA"/>
</dbReference>
<keyword evidence="2" id="KW-1003">Cell membrane</keyword>
<evidence type="ECO:0000313" key="8">
    <source>
        <dbReference type="EMBL" id="GAA4538694.1"/>
    </source>
</evidence>